<proteinExistence type="predicted"/>
<sequence length="124" mass="13609">MRLDDALCHVIYDLSVVSLKKGSDVQGASEKGFQLDSKATGLQETIDSNGHLGKRRIKRPVSTDTCTAEEIEKNSQPSHPVTSFEAICARLQTWYSGVQLPSRAKIQQALDELIAVGKVYFTGE</sequence>
<accession>A0A3S5FDD2</accession>
<organism evidence="1 2">
    <name type="scientific">Protopolystoma xenopodis</name>
    <dbReference type="NCBI Taxonomy" id="117903"/>
    <lineage>
        <taxon>Eukaryota</taxon>
        <taxon>Metazoa</taxon>
        <taxon>Spiralia</taxon>
        <taxon>Lophotrochozoa</taxon>
        <taxon>Platyhelminthes</taxon>
        <taxon>Monogenea</taxon>
        <taxon>Polyopisthocotylea</taxon>
        <taxon>Polystomatidea</taxon>
        <taxon>Polystomatidae</taxon>
        <taxon>Protopolystoma</taxon>
    </lineage>
</organism>
<name>A0A3S5FDD2_9PLAT</name>
<evidence type="ECO:0000313" key="1">
    <source>
        <dbReference type="EMBL" id="VEL18116.1"/>
    </source>
</evidence>
<protein>
    <submittedName>
        <fullName evidence="1">Uncharacterized protein</fullName>
    </submittedName>
</protein>
<reference evidence="1" key="1">
    <citation type="submission" date="2018-11" db="EMBL/GenBank/DDBJ databases">
        <authorList>
            <consortium name="Pathogen Informatics"/>
        </authorList>
    </citation>
    <scope>NUCLEOTIDE SEQUENCE</scope>
</reference>
<dbReference type="Proteomes" id="UP000784294">
    <property type="component" value="Unassembled WGS sequence"/>
</dbReference>
<keyword evidence="2" id="KW-1185">Reference proteome</keyword>
<dbReference type="OrthoDB" id="10020110at2759"/>
<gene>
    <name evidence="1" type="ORF">PXEA_LOCUS11556</name>
</gene>
<dbReference type="AlphaFoldDB" id="A0A3S5FDD2"/>
<comment type="caution">
    <text evidence="1">The sequence shown here is derived from an EMBL/GenBank/DDBJ whole genome shotgun (WGS) entry which is preliminary data.</text>
</comment>
<evidence type="ECO:0000313" key="2">
    <source>
        <dbReference type="Proteomes" id="UP000784294"/>
    </source>
</evidence>
<dbReference type="EMBL" id="CAAALY010035699">
    <property type="protein sequence ID" value="VEL18116.1"/>
    <property type="molecule type" value="Genomic_DNA"/>
</dbReference>